<keyword evidence="9" id="KW-1185">Reference proteome</keyword>
<dbReference type="InterPro" id="IPR020904">
    <property type="entry name" value="Sc_DH/Rdtase_CS"/>
</dbReference>
<dbReference type="InterPro" id="IPR057326">
    <property type="entry name" value="KR_dom"/>
</dbReference>
<dbReference type="AlphaFoldDB" id="A0A3G8YJE3"/>
<feature type="binding site" evidence="5">
    <location>
        <position position="93"/>
    </location>
    <ligand>
        <name>NADP(+)</name>
        <dbReference type="ChEBI" id="CHEBI:58349"/>
    </ligand>
</feature>
<dbReference type="InterPro" id="IPR050259">
    <property type="entry name" value="SDR"/>
</dbReference>
<dbReference type="GO" id="GO:0004316">
    <property type="term" value="F:3-oxoacyl-[acyl-carrier-protein] reductase (NADPH) activity"/>
    <property type="evidence" value="ECO:0007669"/>
    <property type="project" value="UniProtKB-UniRule"/>
</dbReference>
<keyword evidence="6" id="KW-0443">Lipid metabolism</keyword>
<dbReference type="InterPro" id="IPR002347">
    <property type="entry name" value="SDR_fam"/>
</dbReference>
<dbReference type="PRINTS" id="PR00080">
    <property type="entry name" value="SDRFAMILY"/>
</dbReference>
<evidence type="ECO:0000313" key="9">
    <source>
        <dbReference type="Proteomes" id="UP000276417"/>
    </source>
</evidence>
<evidence type="ECO:0000256" key="6">
    <source>
        <dbReference type="RuleBase" id="RU366074"/>
    </source>
</evidence>
<sequence>MTDQTPPQRVALVTGAGRGLGKAMALKLAADGFSVAVHYGRSSAEAESLAEQIRTAGGVAQTFAADLSVPANAAKLVEDVAAQMGGLHVLVNNAGITRDGLAIRMKDEDWDAVIATNLSSAFAACRAAIKIMMRARAGRIINISSVVGLMGNPGQANYVASKAGLIGLTKALAKEYGGRNITVNAVAPGFIGSDMTDALSDTQKAGYVAAIPLGRLGQAEDVAALVGFLASDAAGYITGQVIGVDGGLYPH</sequence>
<dbReference type="NCBIfam" id="NF009466">
    <property type="entry name" value="PRK12826.1-2"/>
    <property type="match status" value="1"/>
</dbReference>
<dbReference type="NCBIfam" id="TIGR01830">
    <property type="entry name" value="3oxo_ACP_reduc"/>
    <property type="match status" value="1"/>
</dbReference>
<dbReference type="PRINTS" id="PR00081">
    <property type="entry name" value="GDHRDH"/>
</dbReference>
<dbReference type="InterPro" id="IPR036291">
    <property type="entry name" value="NAD(P)-bd_dom_sf"/>
</dbReference>
<evidence type="ECO:0000313" key="8">
    <source>
        <dbReference type="EMBL" id="AZI42684.1"/>
    </source>
</evidence>
<keyword evidence="6" id="KW-0444">Lipid biosynthesis</keyword>
<dbReference type="Pfam" id="PF13561">
    <property type="entry name" value="adh_short_C2"/>
    <property type="match status" value="1"/>
</dbReference>
<dbReference type="PANTHER" id="PTHR42879:SF2">
    <property type="entry name" value="3-OXOACYL-[ACYL-CARRIER-PROTEIN] REDUCTASE FABG"/>
    <property type="match status" value="1"/>
</dbReference>
<dbReference type="EC" id="1.1.1.100" evidence="6"/>
<dbReference type="UniPathway" id="UPA00094"/>
<evidence type="ECO:0000256" key="3">
    <source>
        <dbReference type="ARBA" id="ARBA00023002"/>
    </source>
</evidence>
<name>A0A3G8YJE3_9DEIO</name>
<dbReference type="FunFam" id="3.40.50.720:FF:000115">
    <property type="entry name" value="3-oxoacyl-[acyl-carrier-protein] reductase FabG"/>
    <property type="match status" value="1"/>
</dbReference>
<dbReference type="Gene3D" id="3.40.50.720">
    <property type="entry name" value="NAD(P)-binding Rossmann-like Domain"/>
    <property type="match status" value="1"/>
</dbReference>
<dbReference type="RefSeq" id="WP_124869758.1">
    <property type="nucleotide sequence ID" value="NZ_CP034183.1"/>
</dbReference>
<feature type="binding site" evidence="5">
    <location>
        <begin position="15"/>
        <end position="18"/>
    </location>
    <ligand>
        <name>NADP(+)</name>
        <dbReference type="ChEBI" id="CHEBI:58349"/>
    </ligand>
</feature>
<comment type="function">
    <text evidence="6">Catalyzes the NADPH-dependent reduction of beta-ketoacyl-ACP substrates to beta-hydroxyacyl-ACP products, the first reductive step in the elongation cycle of fatty acid biosynthesis.</text>
</comment>
<evidence type="ECO:0000256" key="2">
    <source>
        <dbReference type="ARBA" id="ARBA00022857"/>
    </source>
</evidence>
<feature type="active site" description="Proton acceptor" evidence="4">
    <location>
        <position position="158"/>
    </location>
</feature>
<comment type="catalytic activity">
    <reaction evidence="6">
        <text>a (3R)-hydroxyacyl-[ACP] + NADP(+) = a 3-oxoacyl-[ACP] + NADPH + H(+)</text>
        <dbReference type="Rhea" id="RHEA:17397"/>
        <dbReference type="Rhea" id="RHEA-COMP:9916"/>
        <dbReference type="Rhea" id="RHEA-COMP:9945"/>
        <dbReference type="ChEBI" id="CHEBI:15378"/>
        <dbReference type="ChEBI" id="CHEBI:57783"/>
        <dbReference type="ChEBI" id="CHEBI:58349"/>
        <dbReference type="ChEBI" id="CHEBI:78776"/>
        <dbReference type="ChEBI" id="CHEBI:78827"/>
        <dbReference type="EC" id="1.1.1.100"/>
    </reaction>
</comment>
<feature type="binding site" evidence="5">
    <location>
        <position position="191"/>
    </location>
    <ligand>
        <name>NADP(+)</name>
        <dbReference type="ChEBI" id="CHEBI:58349"/>
    </ligand>
</feature>
<dbReference type="SMART" id="SM00822">
    <property type="entry name" value="PKS_KR"/>
    <property type="match status" value="1"/>
</dbReference>
<dbReference type="KEGG" id="dph:EHF33_07915"/>
<comment type="similarity">
    <text evidence="1 6">Belongs to the short-chain dehydrogenases/reductases (SDR) family.</text>
</comment>
<evidence type="ECO:0000259" key="7">
    <source>
        <dbReference type="SMART" id="SM00822"/>
    </source>
</evidence>
<dbReference type="SUPFAM" id="SSF51735">
    <property type="entry name" value="NAD(P)-binding Rossmann-fold domains"/>
    <property type="match status" value="1"/>
</dbReference>
<evidence type="ECO:0000256" key="4">
    <source>
        <dbReference type="PIRSR" id="PIRSR611284-1"/>
    </source>
</evidence>
<dbReference type="GO" id="GO:0006633">
    <property type="term" value="P:fatty acid biosynthetic process"/>
    <property type="evidence" value="ECO:0007669"/>
    <property type="project" value="UniProtKB-UniPathway"/>
</dbReference>
<comment type="pathway">
    <text evidence="6">Lipid metabolism; fatty acid biosynthesis.</text>
</comment>
<proteinExistence type="inferred from homology"/>
<organism evidence="8 9">
    <name type="scientific">Deinococcus psychrotolerans</name>
    <dbReference type="NCBI Taxonomy" id="2489213"/>
    <lineage>
        <taxon>Bacteria</taxon>
        <taxon>Thermotogati</taxon>
        <taxon>Deinococcota</taxon>
        <taxon>Deinococci</taxon>
        <taxon>Deinococcales</taxon>
        <taxon>Deinococcaceae</taxon>
        <taxon>Deinococcus</taxon>
    </lineage>
</organism>
<protein>
    <recommendedName>
        <fullName evidence="6">3-oxoacyl-[acyl-carrier-protein] reductase</fullName>
        <ecNumber evidence="6">1.1.1.100</ecNumber>
    </recommendedName>
</protein>
<dbReference type="CDD" id="cd05333">
    <property type="entry name" value="BKR_SDR_c"/>
    <property type="match status" value="1"/>
</dbReference>
<dbReference type="Proteomes" id="UP000276417">
    <property type="component" value="Chromosome 1"/>
</dbReference>
<feature type="domain" description="Ketoreductase" evidence="7">
    <location>
        <begin position="9"/>
        <end position="194"/>
    </location>
</feature>
<dbReference type="EMBL" id="CP034183">
    <property type="protein sequence ID" value="AZI42684.1"/>
    <property type="molecule type" value="Genomic_DNA"/>
</dbReference>
<evidence type="ECO:0000256" key="1">
    <source>
        <dbReference type="ARBA" id="ARBA00006484"/>
    </source>
</evidence>
<keyword evidence="6" id="KW-0275">Fatty acid biosynthesis</keyword>
<keyword evidence="2 5" id="KW-0521">NADP</keyword>
<accession>A0A3G8YJE3</accession>
<dbReference type="PROSITE" id="PS00061">
    <property type="entry name" value="ADH_SHORT"/>
    <property type="match status" value="1"/>
</dbReference>
<comment type="subunit">
    <text evidence="6">Homotetramer.</text>
</comment>
<gene>
    <name evidence="8" type="primary">fabG</name>
    <name evidence="8" type="ORF">EHF33_07915</name>
</gene>
<dbReference type="InterPro" id="IPR011284">
    <property type="entry name" value="3oxo_ACP_reduc"/>
</dbReference>
<dbReference type="PANTHER" id="PTHR42879">
    <property type="entry name" value="3-OXOACYL-(ACYL-CARRIER-PROTEIN) REDUCTASE"/>
    <property type="match status" value="1"/>
</dbReference>
<reference evidence="8 9" key="1">
    <citation type="submission" date="2018-11" db="EMBL/GenBank/DDBJ databases">
        <title>Deinococcus shelandsis sp. nov., isolated from South Shetland Islands soil of Antarctica.</title>
        <authorList>
            <person name="Tian J."/>
        </authorList>
    </citation>
    <scope>NUCLEOTIDE SEQUENCE [LARGE SCALE GENOMIC DNA]</scope>
    <source>
        <strain evidence="8 9">S14-83T</strain>
    </source>
</reference>
<feature type="binding site" evidence="5">
    <location>
        <begin position="158"/>
        <end position="162"/>
    </location>
    <ligand>
        <name>NADP(+)</name>
        <dbReference type="ChEBI" id="CHEBI:58349"/>
    </ligand>
</feature>
<dbReference type="GO" id="GO:0051287">
    <property type="term" value="F:NAD binding"/>
    <property type="evidence" value="ECO:0007669"/>
    <property type="project" value="UniProtKB-UniRule"/>
</dbReference>
<keyword evidence="3 6" id="KW-0560">Oxidoreductase</keyword>
<dbReference type="OrthoDB" id="125587at2"/>
<evidence type="ECO:0000256" key="5">
    <source>
        <dbReference type="PIRSR" id="PIRSR611284-2"/>
    </source>
</evidence>
<keyword evidence="6" id="KW-0276">Fatty acid metabolism</keyword>